<evidence type="ECO:0000313" key="4">
    <source>
        <dbReference type="Proteomes" id="UP000325243"/>
    </source>
</evidence>
<accession>A0A5S4V544</accession>
<evidence type="ECO:0000256" key="2">
    <source>
        <dbReference type="SAM" id="Phobius"/>
    </source>
</evidence>
<feature type="transmembrane region" description="Helical" evidence="2">
    <location>
        <begin position="209"/>
        <end position="230"/>
    </location>
</feature>
<keyword evidence="2" id="KW-1133">Transmembrane helix</keyword>
<evidence type="ECO:0000256" key="1">
    <source>
        <dbReference type="SAM" id="MobiDB-lite"/>
    </source>
</evidence>
<evidence type="ECO:0000313" key="3">
    <source>
        <dbReference type="EMBL" id="TYL54257.1"/>
    </source>
</evidence>
<keyword evidence="4" id="KW-1185">Reference proteome</keyword>
<keyword evidence="2" id="KW-0472">Membrane</keyword>
<gene>
    <name evidence="3" type="ORF">FYC51_11885</name>
</gene>
<feature type="region of interest" description="Disordered" evidence="1">
    <location>
        <begin position="120"/>
        <end position="148"/>
    </location>
</feature>
<comment type="caution">
    <text evidence="3">The sequence shown here is derived from an EMBL/GenBank/DDBJ whole genome shotgun (WGS) entry which is preliminary data.</text>
</comment>
<dbReference type="RefSeq" id="WP_148733781.1">
    <property type="nucleotide sequence ID" value="NZ_VSSB01000001.1"/>
</dbReference>
<dbReference type="EMBL" id="VSSB01000001">
    <property type="protein sequence ID" value="TYL54257.1"/>
    <property type="molecule type" value="Genomic_DNA"/>
</dbReference>
<proteinExistence type="predicted"/>
<name>A0A5S4V544_9MICO</name>
<dbReference type="AlphaFoldDB" id="A0A5S4V544"/>
<feature type="transmembrane region" description="Helical" evidence="2">
    <location>
        <begin position="235"/>
        <end position="254"/>
    </location>
</feature>
<reference evidence="3 4" key="1">
    <citation type="submission" date="2019-08" db="EMBL/GenBank/DDBJ databases">
        <authorList>
            <person name="Hu J."/>
        </authorList>
    </citation>
    <scope>NUCLEOTIDE SEQUENCE [LARGE SCALE GENOMIC DNA]</scope>
    <source>
        <strain evidence="3 4">NEAU-184</strain>
    </source>
</reference>
<protein>
    <submittedName>
        <fullName evidence="3">Uncharacterized protein</fullName>
    </submittedName>
</protein>
<keyword evidence="2" id="KW-0812">Transmembrane</keyword>
<sequence length="413" mass="43130">MEPSPAGNPIEVVTGNAFGIRTRGRAIEDLGDQMIGAAGVLRAIADNGVPQQGLSIDKIKEVIGEIDGELKLAGERYRPSGTALVAYADALDGVQQQMRLIVPRCQDAWDDYQAALGRYEDANHPLPPGQAGTPPAGGGQSPEQEAHDRDIRSALNRANDAYDEFLAEARSFDTQFETWEDAFEAASNGIREATDGGISDGFWDDVDGFVAGVLVVLQWAGIVLAVLAFVIGGPIIAALGAIVAIATLAITIYQKARGDTGWLELGLAIVGVIPFGSLAKFSGGFKPGMTGFLDDMVGGLGTSGSRAIIGNAIRRFPDTYGISRAFGASPFTSFVAAARGGHSGADIAARLMGIGFGDESTRAMSNGWGAAAHVFGHYGWVVNSPLNAGMTIADAVGDLFENDVETWEAQLAA</sequence>
<feature type="transmembrane region" description="Helical" evidence="2">
    <location>
        <begin position="260"/>
        <end position="279"/>
    </location>
</feature>
<dbReference type="Proteomes" id="UP000325243">
    <property type="component" value="Unassembled WGS sequence"/>
</dbReference>
<organism evidence="3 4">
    <name type="scientific">Agromyces mariniharenae</name>
    <dbReference type="NCBI Taxonomy" id="2604423"/>
    <lineage>
        <taxon>Bacteria</taxon>
        <taxon>Bacillati</taxon>
        <taxon>Actinomycetota</taxon>
        <taxon>Actinomycetes</taxon>
        <taxon>Micrococcales</taxon>
        <taxon>Microbacteriaceae</taxon>
        <taxon>Agromyces</taxon>
    </lineage>
</organism>